<dbReference type="Proteomes" id="UP000789570">
    <property type="component" value="Unassembled WGS sequence"/>
</dbReference>
<feature type="domain" description="DUF7223" evidence="1">
    <location>
        <begin position="204"/>
        <end position="362"/>
    </location>
</feature>
<dbReference type="Pfam" id="PF23865">
    <property type="entry name" value="DUF7223"/>
    <property type="match status" value="1"/>
</dbReference>
<proteinExistence type="predicted"/>
<evidence type="ECO:0000313" key="3">
    <source>
        <dbReference type="Proteomes" id="UP000789570"/>
    </source>
</evidence>
<name>A0A9N9CAZ7_9GLOM</name>
<accession>A0A9N9CAZ7</accession>
<dbReference type="EMBL" id="CAJVPQ010002349">
    <property type="protein sequence ID" value="CAG8593821.1"/>
    <property type="molecule type" value="Genomic_DNA"/>
</dbReference>
<dbReference type="AlphaFoldDB" id="A0A9N9CAZ7"/>
<dbReference type="OrthoDB" id="160645at2759"/>
<evidence type="ECO:0000313" key="2">
    <source>
        <dbReference type="EMBL" id="CAG8593821.1"/>
    </source>
</evidence>
<gene>
    <name evidence="2" type="ORF">FCALED_LOCUS8235</name>
</gene>
<protein>
    <submittedName>
        <fullName evidence="2">17050_t:CDS:1</fullName>
    </submittedName>
</protein>
<keyword evidence="3" id="KW-1185">Reference proteome</keyword>
<organism evidence="2 3">
    <name type="scientific">Funneliformis caledonium</name>
    <dbReference type="NCBI Taxonomy" id="1117310"/>
    <lineage>
        <taxon>Eukaryota</taxon>
        <taxon>Fungi</taxon>
        <taxon>Fungi incertae sedis</taxon>
        <taxon>Mucoromycota</taxon>
        <taxon>Glomeromycotina</taxon>
        <taxon>Glomeromycetes</taxon>
        <taxon>Glomerales</taxon>
        <taxon>Glomeraceae</taxon>
        <taxon>Funneliformis</taxon>
    </lineage>
</organism>
<sequence length="439" mass="48797">MFKLIEKPFLLLLFIGIIMIEIVFSKDFNVIQSNQGLKPSTNLRGFYRQQESKIGGYHKADIYFKTKVPSLNLDQSGITGIDCDDDKITLRGNDVDKVNQWPDKVMLLISHKWKCFGKSTTQFVMVKDKIVDASNKKVTLTTERCNIQDWSQEFLFDVSWENENPEKLYRRIDLPEINRTNTLDLNVLFDEATGKSSNPDILFTDIAGAKILCSNCFMDGEATVSLRVAGEFVDSEIKFTDATFALDGNVKLNVDISLVGNADIKPSEILLASLPLPIFGVPGVFNIGPSIDLVATTEISGNVSVTINFGGDISLPKFNVNATFVNEPIFNQTGFIPEVNLHKPKLEISTPSKVTILTALKPQLAFGLSIFNKSLLKVGLELVGELNSTVTLGKQSKCRRSKQPRLESTLNGNLGFFINDKDVPILNFTPINLVNKCFL</sequence>
<evidence type="ECO:0000259" key="1">
    <source>
        <dbReference type="Pfam" id="PF23865"/>
    </source>
</evidence>
<comment type="caution">
    <text evidence="2">The sequence shown here is derived from an EMBL/GenBank/DDBJ whole genome shotgun (WGS) entry which is preliminary data.</text>
</comment>
<reference evidence="2" key="1">
    <citation type="submission" date="2021-06" db="EMBL/GenBank/DDBJ databases">
        <authorList>
            <person name="Kallberg Y."/>
            <person name="Tangrot J."/>
            <person name="Rosling A."/>
        </authorList>
    </citation>
    <scope>NUCLEOTIDE SEQUENCE</scope>
    <source>
        <strain evidence="2">UK204</strain>
    </source>
</reference>
<dbReference type="InterPro" id="IPR055647">
    <property type="entry name" value="DUF7223"/>
</dbReference>